<dbReference type="InterPro" id="IPR032466">
    <property type="entry name" value="Metal_Hydrolase"/>
</dbReference>
<dbReference type="InterPro" id="IPR006680">
    <property type="entry name" value="Amidohydro-rel"/>
</dbReference>
<sequence>MKIDAHQHFWTYDEENYDWIDESMSAIRKNYLPKDLAPILVENKIDGCVLVQVNQTEKETLDFAAHAKKHDFIKGVVGWTDLMSEELDEKLQEYKKIPSVKGFRHILQGEPEGFMLQEEFIKGVNKLSEYGFTYDVLIFPIQMKEAKQLMKACPETNFVIDHMAKPYVKTGQILPWANYMQKYGEMPNVTCKLSGMVTEANWEYWEKEDFFIYLDTALQSFGIDRLMYGSDWPVCLVAATYEKQLGIVQEYFSKLSQNEQNKIFGDNAVKFYNL</sequence>
<reference evidence="4" key="1">
    <citation type="journal article" date="2019" name="Int. J. Syst. Evol. Microbiol.">
        <title>The Global Catalogue of Microorganisms (GCM) 10K type strain sequencing project: providing services to taxonomists for standard genome sequencing and annotation.</title>
        <authorList>
            <consortium name="The Broad Institute Genomics Platform"/>
            <consortium name="The Broad Institute Genome Sequencing Center for Infectious Disease"/>
            <person name="Wu L."/>
            <person name="Ma J."/>
        </authorList>
    </citation>
    <scope>NUCLEOTIDE SEQUENCE [LARGE SCALE GENOMIC DNA]</scope>
    <source>
        <strain evidence="4">CECT 7956</strain>
    </source>
</reference>
<keyword evidence="4" id="KW-1185">Reference proteome</keyword>
<dbReference type="Gene3D" id="3.20.20.140">
    <property type="entry name" value="Metal-dependent hydrolases"/>
    <property type="match status" value="1"/>
</dbReference>
<dbReference type="PANTHER" id="PTHR43569:SF2">
    <property type="entry name" value="AMIDOHYDROLASE-RELATED DOMAIN-CONTAINING PROTEIN"/>
    <property type="match status" value="1"/>
</dbReference>
<dbReference type="PANTHER" id="PTHR43569">
    <property type="entry name" value="AMIDOHYDROLASE"/>
    <property type="match status" value="1"/>
</dbReference>
<gene>
    <name evidence="3" type="ORF">ACFOOI_00625</name>
</gene>
<dbReference type="SUPFAM" id="SSF51556">
    <property type="entry name" value="Metallo-dependent hydrolases"/>
    <property type="match status" value="1"/>
</dbReference>
<evidence type="ECO:0000313" key="4">
    <source>
        <dbReference type="Proteomes" id="UP001595616"/>
    </source>
</evidence>
<feature type="domain" description="Amidohydrolase-related" evidence="2">
    <location>
        <begin position="3"/>
        <end position="274"/>
    </location>
</feature>
<organism evidence="3 4">
    <name type="scientific">Lacihabitans lacunae</name>
    <dbReference type="NCBI Taxonomy" id="1028214"/>
    <lineage>
        <taxon>Bacteria</taxon>
        <taxon>Pseudomonadati</taxon>
        <taxon>Bacteroidota</taxon>
        <taxon>Cytophagia</taxon>
        <taxon>Cytophagales</taxon>
        <taxon>Leadbetterellaceae</taxon>
        <taxon>Lacihabitans</taxon>
    </lineage>
</organism>
<evidence type="ECO:0000313" key="3">
    <source>
        <dbReference type="EMBL" id="MFC3809141.1"/>
    </source>
</evidence>
<name>A0ABV7YQI9_9BACT</name>
<evidence type="ECO:0000256" key="1">
    <source>
        <dbReference type="ARBA" id="ARBA00038310"/>
    </source>
</evidence>
<dbReference type="Pfam" id="PF04909">
    <property type="entry name" value="Amidohydro_2"/>
    <property type="match status" value="1"/>
</dbReference>
<dbReference type="Proteomes" id="UP001595616">
    <property type="component" value="Unassembled WGS sequence"/>
</dbReference>
<protein>
    <submittedName>
        <fullName evidence="3">Amidohydrolase family protein</fullName>
    </submittedName>
</protein>
<comment type="similarity">
    <text evidence="1">Belongs to the metallo-dependent hydrolases superfamily.</text>
</comment>
<accession>A0ABV7YQI9</accession>
<comment type="caution">
    <text evidence="3">The sequence shown here is derived from an EMBL/GenBank/DDBJ whole genome shotgun (WGS) entry which is preliminary data.</text>
</comment>
<evidence type="ECO:0000259" key="2">
    <source>
        <dbReference type="Pfam" id="PF04909"/>
    </source>
</evidence>
<proteinExistence type="inferred from homology"/>
<dbReference type="InterPro" id="IPR052350">
    <property type="entry name" value="Metallo-dep_Lactonases"/>
</dbReference>
<dbReference type="EMBL" id="JBHRYQ010000001">
    <property type="protein sequence ID" value="MFC3809141.1"/>
    <property type="molecule type" value="Genomic_DNA"/>
</dbReference>
<dbReference type="RefSeq" id="WP_379833786.1">
    <property type="nucleotide sequence ID" value="NZ_JBHRYQ010000001.1"/>
</dbReference>